<dbReference type="PANTHER" id="PTHR33021">
    <property type="entry name" value="BLUE COPPER PROTEIN"/>
    <property type="match status" value="1"/>
</dbReference>
<feature type="chain" id="PRO_5013379274" description="Phytocyanin domain-containing protein" evidence="6">
    <location>
        <begin position="20"/>
        <end position="163"/>
    </location>
</feature>
<dbReference type="InterPro" id="IPR008972">
    <property type="entry name" value="Cupredoxin"/>
</dbReference>
<organism evidence="8 9">
    <name type="scientific">Manihot esculenta</name>
    <name type="common">Cassava</name>
    <name type="synonym">Jatropha manihot</name>
    <dbReference type="NCBI Taxonomy" id="3983"/>
    <lineage>
        <taxon>Eukaryota</taxon>
        <taxon>Viridiplantae</taxon>
        <taxon>Streptophyta</taxon>
        <taxon>Embryophyta</taxon>
        <taxon>Tracheophyta</taxon>
        <taxon>Spermatophyta</taxon>
        <taxon>Magnoliopsida</taxon>
        <taxon>eudicotyledons</taxon>
        <taxon>Gunneridae</taxon>
        <taxon>Pentapetalae</taxon>
        <taxon>rosids</taxon>
        <taxon>fabids</taxon>
        <taxon>Malpighiales</taxon>
        <taxon>Euphorbiaceae</taxon>
        <taxon>Crotonoideae</taxon>
        <taxon>Manihoteae</taxon>
        <taxon>Manihot</taxon>
    </lineage>
</organism>
<evidence type="ECO:0000313" key="9">
    <source>
        <dbReference type="Proteomes" id="UP000091857"/>
    </source>
</evidence>
<dbReference type="EMBL" id="CM004392">
    <property type="protein sequence ID" value="OAY47155.1"/>
    <property type="molecule type" value="Genomic_DNA"/>
</dbReference>
<feature type="domain" description="Phytocyanin" evidence="7">
    <location>
        <begin position="21"/>
        <end position="122"/>
    </location>
</feature>
<dbReference type="AlphaFoldDB" id="A0A2C9VN81"/>
<keyword evidence="1" id="KW-0479">Metal-binding</keyword>
<protein>
    <recommendedName>
        <fullName evidence="7">Phytocyanin domain-containing protein</fullName>
    </recommendedName>
</protein>
<evidence type="ECO:0000313" key="8">
    <source>
        <dbReference type="EMBL" id="OAY47155.1"/>
    </source>
</evidence>
<evidence type="ECO:0000256" key="4">
    <source>
        <dbReference type="ARBA" id="ARBA00023180"/>
    </source>
</evidence>
<accession>A0A2C9VN81</accession>
<keyword evidence="5" id="KW-0812">Transmembrane</keyword>
<dbReference type="Gramene" id="Manes.06G056400.1.v8.1">
    <property type="protein sequence ID" value="Manes.06G056400.1.v8.1.CDS"/>
    <property type="gene ID" value="Manes.06G056400.v8.1"/>
</dbReference>
<dbReference type="PROSITE" id="PS00196">
    <property type="entry name" value="COPPER_BLUE"/>
    <property type="match status" value="1"/>
</dbReference>
<dbReference type="InterPro" id="IPR039391">
    <property type="entry name" value="Phytocyanin-like"/>
</dbReference>
<dbReference type="SUPFAM" id="SSF49503">
    <property type="entry name" value="Cupredoxins"/>
    <property type="match status" value="1"/>
</dbReference>
<dbReference type="Gene3D" id="2.60.40.420">
    <property type="entry name" value="Cupredoxins - blue copper proteins"/>
    <property type="match status" value="1"/>
</dbReference>
<evidence type="ECO:0000256" key="5">
    <source>
        <dbReference type="SAM" id="Phobius"/>
    </source>
</evidence>
<dbReference type="GO" id="GO:0046872">
    <property type="term" value="F:metal ion binding"/>
    <property type="evidence" value="ECO:0007669"/>
    <property type="project" value="UniProtKB-KW"/>
</dbReference>
<evidence type="ECO:0000256" key="2">
    <source>
        <dbReference type="ARBA" id="ARBA00023008"/>
    </source>
</evidence>
<dbReference type="OMA" id="CATAETH"/>
<keyword evidence="5" id="KW-1133">Transmembrane helix</keyword>
<evidence type="ECO:0000256" key="1">
    <source>
        <dbReference type="ARBA" id="ARBA00022723"/>
    </source>
</evidence>
<evidence type="ECO:0000256" key="3">
    <source>
        <dbReference type="ARBA" id="ARBA00023157"/>
    </source>
</evidence>
<dbReference type="FunFam" id="2.60.40.420:FF:000034">
    <property type="entry name" value="Cupredoxin superfamily protein"/>
    <property type="match status" value="1"/>
</dbReference>
<keyword evidence="4" id="KW-0325">Glycoprotein</keyword>
<feature type="signal peptide" evidence="6">
    <location>
        <begin position="1"/>
        <end position="19"/>
    </location>
</feature>
<dbReference type="GO" id="GO:0009055">
    <property type="term" value="F:electron transfer activity"/>
    <property type="evidence" value="ECO:0007669"/>
    <property type="project" value="InterPro"/>
</dbReference>
<dbReference type="Proteomes" id="UP000091857">
    <property type="component" value="Chromosome 6"/>
</dbReference>
<keyword evidence="6" id="KW-0732">Signal</keyword>
<dbReference type="OrthoDB" id="2015260at2759"/>
<keyword evidence="5" id="KW-0472">Membrane</keyword>
<comment type="caution">
    <text evidence="8">The sequence shown here is derived from an EMBL/GenBank/DDBJ whole genome shotgun (WGS) entry which is preliminary data.</text>
</comment>
<keyword evidence="2" id="KW-0186">Copper</keyword>
<name>A0A2C9VN81_MANES</name>
<dbReference type="GO" id="GO:0005886">
    <property type="term" value="C:plasma membrane"/>
    <property type="evidence" value="ECO:0000318"/>
    <property type="project" value="GO_Central"/>
</dbReference>
<proteinExistence type="predicted"/>
<dbReference type="InterPro" id="IPR028871">
    <property type="entry name" value="BlueCu_1_BS"/>
</dbReference>
<keyword evidence="3" id="KW-1015">Disulfide bond</keyword>
<dbReference type="Pfam" id="PF02298">
    <property type="entry name" value="Cu_bind_like"/>
    <property type="match status" value="1"/>
</dbReference>
<dbReference type="STRING" id="3983.A0A2C9VN81"/>
<feature type="transmembrane region" description="Helical" evidence="5">
    <location>
        <begin position="138"/>
        <end position="156"/>
    </location>
</feature>
<dbReference type="PANTHER" id="PTHR33021:SF522">
    <property type="entry name" value="PHYTOCYANIN DOMAIN-CONTAINING PROTEIN"/>
    <property type="match status" value="1"/>
</dbReference>
<sequence>MAIYLHWIIIAFLAASADAATTYTVGDATGWAVPTNISFYDNWVADKSFEPGDSLVFNWTSTHNVLEVTSKAEYDSCTKTNGILNETSPVTINLTANGTLYFICTIGPHCTLGQKVTIKVGNGVSTSPPPSNSANPPFTISAFWPLLSAILMYFFASPAHIVY</sequence>
<evidence type="ECO:0000256" key="6">
    <source>
        <dbReference type="SAM" id="SignalP"/>
    </source>
</evidence>
<dbReference type="InterPro" id="IPR003245">
    <property type="entry name" value="Phytocyanin_dom"/>
</dbReference>
<reference evidence="9" key="1">
    <citation type="journal article" date="2016" name="Nat. Biotechnol.">
        <title>Sequencing wild and cultivated cassava and related species reveals extensive interspecific hybridization and genetic diversity.</title>
        <authorList>
            <person name="Bredeson J.V."/>
            <person name="Lyons J.B."/>
            <person name="Prochnik S.E."/>
            <person name="Wu G.A."/>
            <person name="Ha C.M."/>
            <person name="Edsinger-Gonzales E."/>
            <person name="Grimwood J."/>
            <person name="Schmutz J."/>
            <person name="Rabbi I.Y."/>
            <person name="Egesi C."/>
            <person name="Nauluvula P."/>
            <person name="Lebot V."/>
            <person name="Ndunguru J."/>
            <person name="Mkamilo G."/>
            <person name="Bart R.S."/>
            <person name="Setter T.L."/>
            <person name="Gleadow R.M."/>
            <person name="Kulakow P."/>
            <person name="Ferguson M.E."/>
            <person name="Rounsley S."/>
            <person name="Rokhsar D.S."/>
        </authorList>
    </citation>
    <scope>NUCLEOTIDE SEQUENCE [LARGE SCALE GENOMIC DNA]</scope>
    <source>
        <strain evidence="9">cv. AM560-2</strain>
    </source>
</reference>
<gene>
    <name evidence="8" type="ORF">MANES_06G056400v8</name>
</gene>
<keyword evidence="9" id="KW-1185">Reference proteome</keyword>
<evidence type="ECO:0000259" key="7">
    <source>
        <dbReference type="PROSITE" id="PS51485"/>
    </source>
</evidence>
<dbReference type="PROSITE" id="PS51485">
    <property type="entry name" value="PHYTOCYANIN"/>
    <property type="match status" value="1"/>
</dbReference>